<sequence>MKKRILSVLLCVVMVSMLLMGCGGKSDDGGSADGDSDKDSGGKEKIGITIQSLKNDYWAGVMGKLEELLKEEGYEYTLVDCSDNAPTQVSQIENFITSGCDLIMVHPSDAEAVEGICGEALDAGIKVMCWDDPMENTTANWILDNTALGRDIGEATAEFINANYTKDAPAKVCTIGYPSTKVLLERETGIKEGLEEFCDDGVFEIVASVEGIEADKALANVETVLQAHPDCTIFAGVGAGAMIGANEALLQKFGGAGKIPENVGVITTDVTMQQLESLKAGDEAVRAIVGFEGSSLDTAKACLEMYKRILSGEDFSGDKNVVRPTRAITVDDVDDIIAGM</sequence>
<keyword evidence="3 4" id="KW-0732">Signal</keyword>
<gene>
    <name evidence="6" type="ORF">NK118_02075</name>
</gene>
<dbReference type="SUPFAM" id="SSF53822">
    <property type="entry name" value="Periplasmic binding protein-like I"/>
    <property type="match status" value="1"/>
</dbReference>
<dbReference type="Proteomes" id="UP001523565">
    <property type="component" value="Unassembled WGS sequence"/>
</dbReference>
<evidence type="ECO:0000313" key="7">
    <source>
        <dbReference type="Proteomes" id="UP001523565"/>
    </source>
</evidence>
<evidence type="ECO:0000256" key="3">
    <source>
        <dbReference type="ARBA" id="ARBA00022729"/>
    </source>
</evidence>
<name>A0ABT1EEC4_9FIRM</name>
<dbReference type="EMBL" id="JAMZFV010000001">
    <property type="protein sequence ID" value="MCP1109030.1"/>
    <property type="molecule type" value="Genomic_DNA"/>
</dbReference>
<dbReference type="Gene3D" id="3.40.50.2300">
    <property type="match status" value="2"/>
</dbReference>
<dbReference type="PANTHER" id="PTHR46847">
    <property type="entry name" value="D-ALLOSE-BINDING PERIPLASMIC PROTEIN-RELATED"/>
    <property type="match status" value="1"/>
</dbReference>
<feature type="domain" description="Periplasmic binding protein" evidence="5">
    <location>
        <begin position="46"/>
        <end position="313"/>
    </location>
</feature>
<evidence type="ECO:0000256" key="4">
    <source>
        <dbReference type="SAM" id="SignalP"/>
    </source>
</evidence>
<dbReference type="CDD" id="cd01536">
    <property type="entry name" value="PBP1_ABC_sugar_binding-like"/>
    <property type="match status" value="1"/>
</dbReference>
<dbReference type="InterPro" id="IPR028082">
    <property type="entry name" value="Peripla_BP_I"/>
</dbReference>
<keyword evidence="7" id="KW-1185">Reference proteome</keyword>
<organism evidence="6 7">
    <name type="scientific">Ohessyouella blattaphilus</name>
    <dbReference type="NCBI Taxonomy" id="2949333"/>
    <lineage>
        <taxon>Bacteria</taxon>
        <taxon>Bacillati</taxon>
        <taxon>Bacillota</taxon>
        <taxon>Clostridia</taxon>
        <taxon>Lachnospirales</taxon>
        <taxon>Lachnospiraceae</taxon>
        <taxon>Ohessyouella</taxon>
    </lineage>
</organism>
<dbReference type="PANTHER" id="PTHR46847:SF1">
    <property type="entry name" value="D-ALLOSE-BINDING PERIPLASMIC PROTEIN-RELATED"/>
    <property type="match status" value="1"/>
</dbReference>
<dbReference type="InterPro" id="IPR025997">
    <property type="entry name" value="SBP_2_dom"/>
</dbReference>
<evidence type="ECO:0000256" key="1">
    <source>
        <dbReference type="ARBA" id="ARBA00004196"/>
    </source>
</evidence>
<feature type="signal peptide" evidence="4">
    <location>
        <begin position="1"/>
        <end position="21"/>
    </location>
</feature>
<reference evidence="6 7" key="1">
    <citation type="journal article" date="2022" name="Genome Biol. Evol.">
        <title>Host diet, physiology and behaviors set the stage for Lachnospiraceae cladogenesis.</title>
        <authorList>
            <person name="Vera-Ponce De Leon A."/>
            <person name="Schneider M."/>
            <person name="Jahnes B.C."/>
            <person name="Sadowski V."/>
            <person name="Camuy-Velez L.A."/>
            <person name="Duan J."/>
            <person name="Sabree Z.L."/>
        </authorList>
    </citation>
    <scope>NUCLEOTIDE SEQUENCE [LARGE SCALE GENOMIC DNA]</scope>
    <source>
        <strain evidence="6 7">PAL227</strain>
    </source>
</reference>
<comment type="caution">
    <text evidence="6">The sequence shown here is derived from an EMBL/GenBank/DDBJ whole genome shotgun (WGS) entry which is preliminary data.</text>
</comment>
<evidence type="ECO:0000256" key="2">
    <source>
        <dbReference type="ARBA" id="ARBA00007639"/>
    </source>
</evidence>
<protein>
    <submittedName>
        <fullName evidence="6">Substrate-binding domain-containing protein</fullName>
    </submittedName>
</protein>
<dbReference type="Pfam" id="PF13407">
    <property type="entry name" value="Peripla_BP_4"/>
    <property type="match status" value="1"/>
</dbReference>
<comment type="subcellular location">
    <subcellularLocation>
        <location evidence="1">Cell envelope</location>
    </subcellularLocation>
</comment>
<evidence type="ECO:0000259" key="5">
    <source>
        <dbReference type="Pfam" id="PF13407"/>
    </source>
</evidence>
<accession>A0ABT1EEC4</accession>
<comment type="similarity">
    <text evidence="2">Belongs to the bacterial solute-binding protein 2 family.</text>
</comment>
<proteinExistence type="inferred from homology"/>
<dbReference type="RefSeq" id="WP_262067930.1">
    <property type="nucleotide sequence ID" value="NZ_JAMXOC010000001.1"/>
</dbReference>
<evidence type="ECO:0000313" key="6">
    <source>
        <dbReference type="EMBL" id="MCP1109030.1"/>
    </source>
</evidence>
<feature type="chain" id="PRO_5047410881" evidence="4">
    <location>
        <begin position="22"/>
        <end position="340"/>
    </location>
</feature>
<dbReference type="PROSITE" id="PS51257">
    <property type="entry name" value="PROKAR_LIPOPROTEIN"/>
    <property type="match status" value="1"/>
</dbReference>